<reference evidence="1" key="1">
    <citation type="submission" date="2021-01" db="EMBL/GenBank/DDBJ databases">
        <authorList>
            <person name="Corre E."/>
            <person name="Pelletier E."/>
            <person name="Niang G."/>
            <person name="Scheremetjew M."/>
            <person name="Finn R."/>
            <person name="Kale V."/>
            <person name="Holt S."/>
            <person name="Cochrane G."/>
            <person name="Meng A."/>
            <person name="Brown T."/>
            <person name="Cohen L."/>
        </authorList>
    </citation>
    <scope>NUCLEOTIDE SEQUENCE</scope>
    <source>
        <strain evidence="1">CCMP1594</strain>
    </source>
</reference>
<evidence type="ECO:0000313" key="1">
    <source>
        <dbReference type="EMBL" id="CAE0809853.1"/>
    </source>
</evidence>
<proteinExistence type="predicted"/>
<dbReference type="EMBL" id="HBJA01059266">
    <property type="protein sequence ID" value="CAE0809853.1"/>
    <property type="molecule type" value="Transcribed_RNA"/>
</dbReference>
<accession>A0A7S4CXU7</accession>
<sequence length="133" mass="14511">MFFANELHVWGGVDAGIFAHGSAGPSDGLLCCTPDCLFGTETSSDLTRSEEVEFLCMSGSAWLCNDLFGNNIGCCICQRYMDLAVHPIGHDEGMDLSLMQVSSFTLHGIDKLYHTSDVMLQYDDTEQNVSCVV</sequence>
<organism evidence="1">
    <name type="scientific">Eutreptiella gymnastica</name>
    <dbReference type="NCBI Taxonomy" id="73025"/>
    <lineage>
        <taxon>Eukaryota</taxon>
        <taxon>Discoba</taxon>
        <taxon>Euglenozoa</taxon>
        <taxon>Euglenida</taxon>
        <taxon>Spirocuta</taxon>
        <taxon>Euglenophyceae</taxon>
        <taxon>Eutreptiales</taxon>
        <taxon>Eutreptiaceae</taxon>
        <taxon>Eutreptiella</taxon>
    </lineage>
</organism>
<gene>
    <name evidence="1" type="ORF">EGYM00163_LOCUS20987</name>
</gene>
<name>A0A7S4CXU7_9EUGL</name>
<dbReference type="AlphaFoldDB" id="A0A7S4CXU7"/>
<protein>
    <submittedName>
        <fullName evidence="1">Uncharacterized protein</fullName>
    </submittedName>
</protein>